<name>A0A7I7YG93_9MYCO</name>
<evidence type="ECO:0000256" key="1">
    <source>
        <dbReference type="SAM" id="MobiDB-lite"/>
    </source>
</evidence>
<organism evidence="2 3">
    <name type="scientific">Mycobacterium conspicuum</name>
    <dbReference type="NCBI Taxonomy" id="44010"/>
    <lineage>
        <taxon>Bacteria</taxon>
        <taxon>Bacillati</taxon>
        <taxon>Actinomycetota</taxon>
        <taxon>Actinomycetes</taxon>
        <taxon>Mycobacteriales</taxon>
        <taxon>Mycobacteriaceae</taxon>
        <taxon>Mycobacterium</taxon>
    </lineage>
</organism>
<evidence type="ECO:0000313" key="2">
    <source>
        <dbReference type="EMBL" id="BBZ39891.1"/>
    </source>
</evidence>
<reference evidence="2 3" key="1">
    <citation type="journal article" date="2019" name="Emerg. Microbes Infect.">
        <title>Comprehensive subspecies identification of 175 nontuberculous mycobacteria species based on 7547 genomic profiles.</title>
        <authorList>
            <person name="Matsumoto Y."/>
            <person name="Kinjo T."/>
            <person name="Motooka D."/>
            <person name="Nabeya D."/>
            <person name="Jung N."/>
            <person name="Uechi K."/>
            <person name="Horii T."/>
            <person name="Iida T."/>
            <person name="Fujita J."/>
            <person name="Nakamura S."/>
        </authorList>
    </citation>
    <scope>NUCLEOTIDE SEQUENCE [LARGE SCALE GENOMIC DNA]</scope>
    <source>
        <strain evidence="2 3">JCM 14738</strain>
    </source>
</reference>
<protein>
    <submittedName>
        <fullName evidence="2">Uncharacterized protein</fullName>
    </submittedName>
</protein>
<accession>A0A7I7YG93</accession>
<dbReference type="EMBL" id="AP022613">
    <property type="protein sequence ID" value="BBZ39891.1"/>
    <property type="molecule type" value="Genomic_DNA"/>
</dbReference>
<feature type="compositionally biased region" description="Polar residues" evidence="1">
    <location>
        <begin position="1"/>
        <end position="18"/>
    </location>
</feature>
<proteinExistence type="predicted"/>
<gene>
    <name evidence="2" type="ORF">MCNS_29540</name>
</gene>
<dbReference type="AlphaFoldDB" id="A0A7I7YG93"/>
<dbReference type="Proteomes" id="UP000467385">
    <property type="component" value="Chromosome"/>
</dbReference>
<feature type="region of interest" description="Disordered" evidence="1">
    <location>
        <begin position="1"/>
        <end position="32"/>
    </location>
</feature>
<evidence type="ECO:0000313" key="3">
    <source>
        <dbReference type="Proteomes" id="UP000467385"/>
    </source>
</evidence>
<sequence length="81" mass="8163">MSTSTLAASNTSVRNSTAPPIPAGSPVSVKRSLSENTKSIRAVCASIGTEVARRSPKGIPATGSLPSAAEFCQASTTWISG</sequence>
<keyword evidence="3" id="KW-1185">Reference proteome</keyword>